<evidence type="ECO:0000256" key="3">
    <source>
        <dbReference type="ARBA" id="ARBA00022741"/>
    </source>
</evidence>
<comment type="caution">
    <text evidence="7">The sequence shown here is derived from an EMBL/GenBank/DDBJ whole genome shotgun (WGS) entry which is preliminary data.</text>
</comment>
<dbReference type="InterPro" id="IPR003593">
    <property type="entry name" value="AAA+_ATPase"/>
</dbReference>
<evidence type="ECO:0000313" key="8">
    <source>
        <dbReference type="Proteomes" id="UP000008366"/>
    </source>
</evidence>
<name>K6W5M7_9MICO</name>
<sequence length="247" mass="26389">MPADDEPAPVVVEGLVKRFGSCLAVDDMSLRARRARITTILGPNGAGKTTAIACLLGLLRPDAGSVRVLAEDPWRAEAGHRARVGVMLQDGGLPNTVGARRLLEHLARLYAGAQTPQRVASEWIDRLAIGPFERTPVRRLSGGQRQKVALAAALLGRPEVAFLDEPTAGLDPHARLETWRLLREQRDAGRTLIVTTHSFEEAERLADDVVIVASGKAVAQGTLAQVVPPGASLEATYFALTGNSEDS</sequence>
<dbReference type="InterPro" id="IPR027417">
    <property type="entry name" value="P-loop_NTPase"/>
</dbReference>
<dbReference type="GO" id="GO:0005886">
    <property type="term" value="C:plasma membrane"/>
    <property type="evidence" value="ECO:0007669"/>
    <property type="project" value="UniProtKB-SubCell"/>
</dbReference>
<dbReference type="InterPro" id="IPR003439">
    <property type="entry name" value="ABC_transporter-like_ATP-bd"/>
</dbReference>
<protein>
    <submittedName>
        <fullName evidence="7">Putative ABC transporter ATP-binding protein</fullName>
    </submittedName>
</protein>
<dbReference type="PROSITE" id="PS00211">
    <property type="entry name" value="ABC_TRANSPORTER_1"/>
    <property type="match status" value="1"/>
</dbReference>
<organism evidence="7 8">
    <name type="scientific">Kineosphaera limosa NBRC 100340</name>
    <dbReference type="NCBI Taxonomy" id="1184609"/>
    <lineage>
        <taxon>Bacteria</taxon>
        <taxon>Bacillati</taxon>
        <taxon>Actinomycetota</taxon>
        <taxon>Actinomycetes</taxon>
        <taxon>Micrococcales</taxon>
        <taxon>Dermatophilaceae</taxon>
        <taxon>Kineosphaera</taxon>
    </lineage>
</organism>
<dbReference type="PROSITE" id="PS50893">
    <property type="entry name" value="ABC_TRANSPORTER_2"/>
    <property type="match status" value="1"/>
</dbReference>
<dbReference type="GO" id="GO:0016887">
    <property type="term" value="F:ATP hydrolysis activity"/>
    <property type="evidence" value="ECO:0007669"/>
    <property type="project" value="InterPro"/>
</dbReference>
<dbReference type="CDD" id="cd03230">
    <property type="entry name" value="ABC_DR_subfamily_A"/>
    <property type="match status" value="1"/>
</dbReference>
<dbReference type="STRING" id="1184609.KILIM_005_00920"/>
<dbReference type="SUPFAM" id="SSF52540">
    <property type="entry name" value="P-loop containing nucleoside triphosphate hydrolases"/>
    <property type="match status" value="1"/>
</dbReference>
<dbReference type="InterPro" id="IPR050763">
    <property type="entry name" value="ABC_transporter_ATP-binding"/>
</dbReference>
<keyword evidence="2" id="KW-0813">Transport</keyword>
<evidence type="ECO:0000256" key="2">
    <source>
        <dbReference type="ARBA" id="ARBA00022448"/>
    </source>
</evidence>
<comment type="subcellular location">
    <subcellularLocation>
        <location evidence="1">Cell membrane</location>
        <topology evidence="1">Peripheral membrane protein</topology>
    </subcellularLocation>
</comment>
<dbReference type="RefSeq" id="WP_006591008.1">
    <property type="nucleotide sequence ID" value="NZ_BAHD01000005.1"/>
</dbReference>
<keyword evidence="4 7" id="KW-0067">ATP-binding</keyword>
<reference evidence="7 8" key="1">
    <citation type="submission" date="2012-08" db="EMBL/GenBank/DDBJ databases">
        <title>Whole genome shotgun sequence of Kineosphaera limosa NBRC 100340.</title>
        <authorList>
            <person name="Yoshida I."/>
            <person name="Isaki S."/>
            <person name="Hosoyama A."/>
            <person name="Tsuchikane K."/>
            <person name="Katsumata H."/>
            <person name="Ando Y."/>
            <person name="Ohji S."/>
            <person name="Hamada M."/>
            <person name="Tamura T."/>
            <person name="Yamazoe A."/>
            <person name="Yamazaki S."/>
            <person name="Fujita N."/>
        </authorList>
    </citation>
    <scope>NUCLEOTIDE SEQUENCE [LARGE SCALE GENOMIC DNA]</scope>
    <source>
        <strain evidence="7 8">NBRC 100340</strain>
    </source>
</reference>
<dbReference type="Gene3D" id="3.40.50.300">
    <property type="entry name" value="P-loop containing nucleotide triphosphate hydrolases"/>
    <property type="match status" value="1"/>
</dbReference>
<dbReference type="SMART" id="SM00382">
    <property type="entry name" value="AAA"/>
    <property type="match status" value="1"/>
</dbReference>
<evidence type="ECO:0000256" key="5">
    <source>
        <dbReference type="ARBA" id="ARBA00023251"/>
    </source>
</evidence>
<feature type="domain" description="ABC transporter" evidence="6">
    <location>
        <begin position="10"/>
        <end position="239"/>
    </location>
</feature>
<dbReference type="InterPro" id="IPR017871">
    <property type="entry name" value="ABC_transporter-like_CS"/>
</dbReference>
<keyword evidence="5" id="KW-0046">Antibiotic resistance</keyword>
<dbReference type="AlphaFoldDB" id="K6W5M7"/>
<evidence type="ECO:0000313" key="7">
    <source>
        <dbReference type="EMBL" id="GAB94475.1"/>
    </source>
</evidence>
<proteinExistence type="predicted"/>
<dbReference type="GO" id="GO:0005524">
    <property type="term" value="F:ATP binding"/>
    <property type="evidence" value="ECO:0007669"/>
    <property type="project" value="UniProtKB-KW"/>
</dbReference>
<dbReference type="EMBL" id="BAHD01000005">
    <property type="protein sequence ID" value="GAB94475.1"/>
    <property type="molecule type" value="Genomic_DNA"/>
</dbReference>
<dbReference type="Pfam" id="PF00005">
    <property type="entry name" value="ABC_tran"/>
    <property type="match status" value="1"/>
</dbReference>
<dbReference type="eggNOG" id="COG1131">
    <property type="taxonomic scope" value="Bacteria"/>
</dbReference>
<evidence type="ECO:0000259" key="6">
    <source>
        <dbReference type="PROSITE" id="PS50893"/>
    </source>
</evidence>
<dbReference type="Proteomes" id="UP000008366">
    <property type="component" value="Unassembled WGS sequence"/>
</dbReference>
<keyword evidence="3" id="KW-0547">Nucleotide-binding</keyword>
<keyword evidence="8" id="KW-1185">Reference proteome</keyword>
<evidence type="ECO:0000256" key="1">
    <source>
        <dbReference type="ARBA" id="ARBA00004202"/>
    </source>
</evidence>
<dbReference type="GO" id="GO:0046677">
    <property type="term" value="P:response to antibiotic"/>
    <property type="evidence" value="ECO:0007669"/>
    <property type="project" value="UniProtKB-KW"/>
</dbReference>
<accession>K6W5M7</accession>
<evidence type="ECO:0000256" key="4">
    <source>
        <dbReference type="ARBA" id="ARBA00022840"/>
    </source>
</evidence>
<gene>
    <name evidence="7" type="ORF">KILIM_005_00920</name>
</gene>
<dbReference type="PANTHER" id="PTHR42711">
    <property type="entry name" value="ABC TRANSPORTER ATP-BINDING PROTEIN"/>
    <property type="match status" value="1"/>
</dbReference>
<dbReference type="PANTHER" id="PTHR42711:SF16">
    <property type="entry name" value="ABC TRANSPORTER ATP-BINDING PROTEIN"/>
    <property type="match status" value="1"/>
</dbReference>